<dbReference type="PANTHER" id="PTHR33112:SF10">
    <property type="entry name" value="TOL"/>
    <property type="match status" value="1"/>
</dbReference>
<comment type="caution">
    <text evidence="2">The sequence shown here is derived from an EMBL/GenBank/DDBJ whole genome shotgun (WGS) entry which is preliminary data.</text>
</comment>
<proteinExistence type="predicted"/>
<accession>A0ABR2XXH1</accession>
<keyword evidence="3" id="KW-1185">Reference proteome</keyword>
<protein>
    <submittedName>
        <fullName evidence="2">Heterokaryon incompatibility domain-containing protein</fullName>
    </submittedName>
</protein>
<dbReference type="Pfam" id="PF06985">
    <property type="entry name" value="HET"/>
    <property type="match status" value="1"/>
</dbReference>
<feature type="domain" description="Heterokaryon incompatibility" evidence="1">
    <location>
        <begin position="245"/>
        <end position="400"/>
    </location>
</feature>
<sequence length="730" mass="82539">MLPQLKKTLAAVKGTRDQSTRDAVFNAESDALCAPCVALFHSTSAQDRECQEGILHHLSGTDLRDCAWSESCRLCALLWATLRQQEQADICTDYTVHDCEREDGEHASVFDERLFCQLDDKEDSKELRFSLPIPEQVLEAHYGSSMPRSTSLRLFKLSGLRQQLAGRPVLQHKRVGVELSHSTVSPATVKLAKEWIKKCKGKHAHSSSVEGLSSWLPTRLIDVGTITEPVLKLTPSTEIPRYSSYFSLSHRWGTKKIILLKKGSIESLMVEIPDNELSQTFRDAITFTRMMDARYIWIDSLCIIQDSKEDWSREAATMADVYARSTCNLSAIGASEGGDGLFFKRNLAGMEPLVLKVKGRKFGSSKQLVPGGTYLVPDAAAWQREVRESALHTRGWVYQERTLSSRIIHFGLTRVYFECIEIQASEDYPEKLLPDLYAEHDFKATSPLALESKMEEFGEEEVAKYAPSAWDVVITQYLRCDLTYASDRQPAIAGVARRMAPLIKSNYILGLWESHLVRCLLWSSSDDLSPTPAEPRCPSWSFLSIDSPARIPGLDARSLENESRQEMSKIVDFHVKHEFDNIWTGDVLQAWLRIRGCPFPVTLAIPDVDTQDGRALVNAGTWKHNPILHIDGEPQRWAFRADNIRLSWEGEFFALCLQRVQEGDGTTVEGLVLNHVDTTDGVFRRAGYFTVSGDICDKFTKAGRNQWPVLEKKYFEDKHDEYGEYTIKLI</sequence>
<dbReference type="EMBL" id="JARVKM010000015">
    <property type="protein sequence ID" value="KAK9778461.1"/>
    <property type="molecule type" value="Genomic_DNA"/>
</dbReference>
<reference evidence="2 3" key="1">
    <citation type="submission" date="2024-02" db="EMBL/GenBank/DDBJ databases">
        <title>First draft genome assembly of two strains of Seiridium cardinale.</title>
        <authorList>
            <person name="Emiliani G."/>
            <person name="Scali E."/>
        </authorList>
    </citation>
    <scope>NUCLEOTIDE SEQUENCE [LARGE SCALE GENOMIC DNA]</scope>
    <source>
        <strain evidence="2 3">BM-138-000479</strain>
    </source>
</reference>
<evidence type="ECO:0000259" key="1">
    <source>
        <dbReference type="Pfam" id="PF06985"/>
    </source>
</evidence>
<organism evidence="2 3">
    <name type="scientific">Seiridium cardinale</name>
    <dbReference type="NCBI Taxonomy" id="138064"/>
    <lineage>
        <taxon>Eukaryota</taxon>
        <taxon>Fungi</taxon>
        <taxon>Dikarya</taxon>
        <taxon>Ascomycota</taxon>
        <taxon>Pezizomycotina</taxon>
        <taxon>Sordariomycetes</taxon>
        <taxon>Xylariomycetidae</taxon>
        <taxon>Amphisphaeriales</taxon>
        <taxon>Sporocadaceae</taxon>
        <taxon>Seiridium</taxon>
    </lineage>
</organism>
<name>A0ABR2XXH1_9PEZI</name>
<evidence type="ECO:0000313" key="2">
    <source>
        <dbReference type="EMBL" id="KAK9778461.1"/>
    </source>
</evidence>
<dbReference type="PANTHER" id="PTHR33112">
    <property type="entry name" value="DOMAIN PROTEIN, PUTATIVE-RELATED"/>
    <property type="match status" value="1"/>
</dbReference>
<gene>
    <name evidence="2" type="ORF">SCAR479_04483</name>
</gene>
<dbReference type="InterPro" id="IPR010730">
    <property type="entry name" value="HET"/>
</dbReference>
<dbReference type="Proteomes" id="UP001465668">
    <property type="component" value="Unassembled WGS sequence"/>
</dbReference>
<evidence type="ECO:0000313" key="3">
    <source>
        <dbReference type="Proteomes" id="UP001465668"/>
    </source>
</evidence>